<evidence type="ECO:0000313" key="7">
    <source>
        <dbReference type="EMBL" id="SBW19841.1"/>
    </source>
</evidence>
<dbReference type="InterPro" id="IPR005843">
    <property type="entry name" value="A-D-PHexomutase_C"/>
</dbReference>
<protein>
    <submittedName>
        <fullName evidence="7">Phosphoglucomutase/phosphomannomutase alpha/beta/alpha domain I</fullName>
    </submittedName>
</protein>
<name>A0A1C3NVS5_9ACTN</name>
<dbReference type="SUPFAM" id="SSF53738">
    <property type="entry name" value="Phosphoglucomutase, first 3 domains"/>
    <property type="match status" value="1"/>
</dbReference>
<feature type="compositionally biased region" description="Basic and acidic residues" evidence="4">
    <location>
        <begin position="94"/>
        <end position="103"/>
    </location>
</feature>
<keyword evidence="1" id="KW-0479">Metal-binding</keyword>
<evidence type="ECO:0000256" key="3">
    <source>
        <dbReference type="ARBA" id="ARBA00023235"/>
    </source>
</evidence>
<dbReference type="GO" id="GO:0005975">
    <property type="term" value="P:carbohydrate metabolic process"/>
    <property type="evidence" value="ECO:0007669"/>
    <property type="project" value="InterPro"/>
</dbReference>
<dbReference type="GO" id="GO:0006166">
    <property type="term" value="P:purine ribonucleoside salvage"/>
    <property type="evidence" value="ECO:0007669"/>
    <property type="project" value="TreeGrafter"/>
</dbReference>
<dbReference type="Proteomes" id="UP000199013">
    <property type="component" value="Unassembled WGS sequence"/>
</dbReference>
<accession>A0A1C3NVS5</accession>
<dbReference type="AlphaFoldDB" id="A0A1C3NVS5"/>
<dbReference type="SUPFAM" id="SSF55957">
    <property type="entry name" value="Phosphoglucomutase, C-terminal domain"/>
    <property type="match status" value="1"/>
</dbReference>
<evidence type="ECO:0000259" key="5">
    <source>
        <dbReference type="Pfam" id="PF00408"/>
    </source>
</evidence>
<organism evidence="7 8">
    <name type="scientific">Candidatus Protofrankia californiensis</name>
    <dbReference type="NCBI Taxonomy" id="1839754"/>
    <lineage>
        <taxon>Bacteria</taxon>
        <taxon>Bacillati</taxon>
        <taxon>Actinomycetota</taxon>
        <taxon>Actinomycetes</taxon>
        <taxon>Frankiales</taxon>
        <taxon>Frankiaceae</taxon>
        <taxon>Protofrankia</taxon>
    </lineage>
</organism>
<dbReference type="GO" id="GO:0046872">
    <property type="term" value="F:metal ion binding"/>
    <property type="evidence" value="ECO:0007669"/>
    <property type="project" value="UniProtKB-KW"/>
</dbReference>
<evidence type="ECO:0000256" key="2">
    <source>
        <dbReference type="ARBA" id="ARBA00022842"/>
    </source>
</evidence>
<evidence type="ECO:0000256" key="4">
    <source>
        <dbReference type="SAM" id="MobiDB-lite"/>
    </source>
</evidence>
<dbReference type="InterPro" id="IPR016055">
    <property type="entry name" value="A-D-PHexomutase_a/b/a-I/II/III"/>
</dbReference>
<dbReference type="GO" id="GO:0008973">
    <property type="term" value="F:phosphopentomutase activity"/>
    <property type="evidence" value="ECO:0007669"/>
    <property type="project" value="TreeGrafter"/>
</dbReference>
<dbReference type="PANTHER" id="PTHR45745">
    <property type="entry name" value="PHOSPHOMANNOMUTASE 45A"/>
    <property type="match status" value="1"/>
</dbReference>
<dbReference type="EMBL" id="FLUV01000619">
    <property type="protein sequence ID" value="SBW19841.1"/>
    <property type="molecule type" value="Genomic_DNA"/>
</dbReference>
<dbReference type="InterPro" id="IPR005846">
    <property type="entry name" value="A-D-PHexomutase_a/b/a-III"/>
</dbReference>
<evidence type="ECO:0000259" key="6">
    <source>
        <dbReference type="Pfam" id="PF02880"/>
    </source>
</evidence>
<keyword evidence="2" id="KW-0460">Magnesium</keyword>
<reference evidence="8" key="1">
    <citation type="submission" date="2016-02" db="EMBL/GenBank/DDBJ databases">
        <authorList>
            <person name="Wibberg D."/>
        </authorList>
    </citation>
    <scope>NUCLEOTIDE SEQUENCE [LARGE SCALE GENOMIC DNA]</scope>
</reference>
<evidence type="ECO:0000256" key="1">
    <source>
        <dbReference type="ARBA" id="ARBA00022723"/>
    </source>
</evidence>
<feature type="domain" description="Alpha-D-phosphohexomutase alpha/beta/alpha" evidence="6">
    <location>
        <begin position="1"/>
        <end position="60"/>
    </location>
</feature>
<dbReference type="InterPro" id="IPR036900">
    <property type="entry name" value="A-D-PHexomutase_C_sf"/>
</dbReference>
<dbReference type="Pfam" id="PF02880">
    <property type="entry name" value="PGM_PMM_III"/>
    <property type="match status" value="1"/>
</dbReference>
<keyword evidence="8" id="KW-1185">Reference proteome</keyword>
<keyword evidence="3" id="KW-0413">Isomerase</keyword>
<sequence length="231" mass="23964">MRAHPDLAFGYEEALGYAVAPDLVRDKDGITAALAVAGIAAADKRRGRTLLDRLDDLARRYGLYVTAQVSIRLTGSAASVESAASAGSTGQKRNNHDPVRSRDSVGSCMGTLGGPTGTERISAIMTALRADPPSRFGDTAVVGVHDLAAPSAHGRTAGSVPPADVVVFLLTDGGRVVVRPSGTEPKIKSYLEVIAPVGPGADAEALAAARQQADSRMATLRDAVRRLLLDL</sequence>
<feature type="domain" description="Alpha-D-phosphohexomutase C-terminal" evidence="5">
    <location>
        <begin position="162"/>
        <end position="192"/>
    </location>
</feature>
<proteinExistence type="predicted"/>
<dbReference type="Pfam" id="PF00408">
    <property type="entry name" value="PGM_PMM_IV"/>
    <property type="match status" value="1"/>
</dbReference>
<dbReference type="Gene3D" id="3.30.310.50">
    <property type="entry name" value="Alpha-D-phosphohexomutase, C-terminal domain"/>
    <property type="match status" value="1"/>
</dbReference>
<dbReference type="PANTHER" id="PTHR45745:SF1">
    <property type="entry name" value="PHOSPHOGLUCOMUTASE 2B-RELATED"/>
    <property type="match status" value="1"/>
</dbReference>
<dbReference type="Gene3D" id="3.40.120.10">
    <property type="entry name" value="Alpha-D-Glucose-1,6-Bisphosphate, subunit A, domain 3"/>
    <property type="match status" value="1"/>
</dbReference>
<feature type="region of interest" description="Disordered" evidence="4">
    <location>
        <begin position="84"/>
        <end position="108"/>
    </location>
</feature>
<gene>
    <name evidence="7" type="ORF">FDG2_1509</name>
</gene>
<evidence type="ECO:0000313" key="8">
    <source>
        <dbReference type="Proteomes" id="UP000199013"/>
    </source>
</evidence>